<comment type="caution">
    <text evidence="19">The sequence shown here is derived from an EMBL/GenBank/DDBJ whole genome shotgun (WGS) entry which is preliminary data.</text>
</comment>
<evidence type="ECO:0000256" key="15">
    <source>
        <dbReference type="RuleBase" id="RU003357"/>
    </source>
</evidence>
<dbReference type="InterPro" id="IPR012910">
    <property type="entry name" value="Plug_dom"/>
</dbReference>
<evidence type="ECO:0000256" key="7">
    <source>
        <dbReference type="ARBA" id="ARBA00022729"/>
    </source>
</evidence>
<accession>A0ABU1ZD30</accession>
<protein>
    <submittedName>
        <fullName evidence="19">Iron complex outermembrane receptor protein</fullName>
    </submittedName>
</protein>
<keyword evidence="4 14" id="KW-1134">Transmembrane beta strand</keyword>
<comment type="similarity">
    <text evidence="2 14 15">Belongs to the TonB-dependent receptor family.</text>
</comment>
<evidence type="ECO:0000313" key="20">
    <source>
        <dbReference type="Proteomes" id="UP001180536"/>
    </source>
</evidence>
<dbReference type="Gene3D" id="2.40.170.20">
    <property type="entry name" value="TonB-dependent receptor, beta-barrel domain"/>
    <property type="match status" value="1"/>
</dbReference>
<keyword evidence="10 15" id="KW-0798">TonB box</keyword>
<reference evidence="19 20" key="1">
    <citation type="submission" date="2023-07" db="EMBL/GenBank/DDBJ databases">
        <title>Sorghum-associated microbial communities from plants grown in Nebraska, USA.</title>
        <authorList>
            <person name="Schachtman D."/>
        </authorList>
    </citation>
    <scope>NUCLEOTIDE SEQUENCE [LARGE SCALE GENOMIC DNA]</scope>
    <source>
        <strain evidence="19 20">BE310</strain>
    </source>
</reference>
<dbReference type="InterPro" id="IPR036942">
    <property type="entry name" value="Beta-barrel_TonB_sf"/>
</dbReference>
<evidence type="ECO:0000256" key="8">
    <source>
        <dbReference type="ARBA" id="ARBA00023004"/>
    </source>
</evidence>
<keyword evidence="9" id="KW-0406">Ion transport</keyword>
<evidence type="ECO:0000256" key="9">
    <source>
        <dbReference type="ARBA" id="ARBA00023065"/>
    </source>
</evidence>
<keyword evidence="5" id="KW-0410">Iron transport</keyword>
<dbReference type="Gene3D" id="2.170.130.10">
    <property type="entry name" value="TonB-dependent receptor, plug domain"/>
    <property type="match status" value="1"/>
</dbReference>
<evidence type="ECO:0000256" key="14">
    <source>
        <dbReference type="PROSITE-ProRule" id="PRU01360"/>
    </source>
</evidence>
<keyword evidence="13 14" id="KW-0998">Cell outer membrane</keyword>
<evidence type="ECO:0000256" key="1">
    <source>
        <dbReference type="ARBA" id="ARBA00004571"/>
    </source>
</evidence>
<evidence type="ECO:0000256" key="13">
    <source>
        <dbReference type="ARBA" id="ARBA00023237"/>
    </source>
</evidence>
<dbReference type="InterPro" id="IPR000531">
    <property type="entry name" value="Beta-barrel_TonB"/>
</dbReference>
<dbReference type="PROSITE" id="PS52016">
    <property type="entry name" value="TONB_DEPENDENT_REC_3"/>
    <property type="match status" value="1"/>
</dbReference>
<keyword evidence="8" id="KW-0408">Iron</keyword>
<name>A0ABU1ZD30_9BURK</name>
<evidence type="ECO:0000256" key="11">
    <source>
        <dbReference type="ARBA" id="ARBA00023136"/>
    </source>
</evidence>
<dbReference type="SUPFAM" id="SSF56935">
    <property type="entry name" value="Porins"/>
    <property type="match status" value="1"/>
</dbReference>
<evidence type="ECO:0000256" key="2">
    <source>
        <dbReference type="ARBA" id="ARBA00009810"/>
    </source>
</evidence>
<comment type="subcellular location">
    <subcellularLocation>
        <location evidence="1 14">Cell outer membrane</location>
        <topology evidence="1 14">Multi-pass membrane protein</topology>
    </subcellularLocation>
</comment>
<dbReference type="Pfam" id="PF00593">
    <property type="entry name" value="TonB_dep_Rec_b-barrel"/>
    <property type="match status" value="1"/>
</dbReference>
<sequence length="761" mass="82639">MLWAAGSAAAVAAPAESPGVADLDIAELVRVRLSPFDVAANLDRGYLAAHAVSASRFDAPIRELPFAVQAFNEAFIRDQKPQGLFDVARYSPGVTYRSNDFNEGSANLAIRGFAVSQVPGAHQVLRDGFVGPSVFDLTSAARIEIVKGPSSFLYGQVAPGGIVNVISKSPLPKPFAELELGVGSYGRYRVAADAGTPLGPDLALRVVAAHDQDIHYWHPYDAHTSTVAPSLRWTPDRRVSVTLKAEQYRKIESPQLMQKPAYGRQAGLVPTEADPNLVGVSVPGLPDDWNSMSDVDYRRSDSTGASAWVDIEASEHWHLRAGYSRLRFEVDALFSGNLGMANNTTFLQGRRLRRQDYTNHAESFAVDGVGRYRFDGASLRLLLGAQTLRRRFDNTAGQAPNDPALGSNPTASPLPLWDLRDPATWNRHVDIPLTTLTASRADGSLHQVDRSAHAGATLGLLGDDLLLLAGLRYTAARAQLDDRVAGTTQPFSTHEVTPQYGALLRLTPEWSLFASYARSFVPVAQLLNRPDGTRAPALPTRGSGWDLGVKAELLGGRATATATVFDLRNRNAVNDLAQTDSAGNITIYNVQSGQQRSRGFEVDATLLPAAGWQVYLAYSRIDARIVEYGGNDAALLARDPATLTTAERVNYKNARLLHGARLQMSAPHLFNVWLRHDFAGGLYLAGGAHVVRDQTLLPDSPASSRQSYGLVDALAGYAWTGGGRRMSVELSGKNLLDEHYRPSQSTRSRPREFLLAFRTAW</sequence>
<dbReference type="EMBL" id="JAVDXQ010000005">
    <property type="protein sequence ID" value="MDR7298498.1"/>
    <property type="molecule type" value="Genomic_DNA"/>
</dbReference>
<evidence type="ECO:0000256" key="6">
    <source>
        <dbReference type="ARBA" id="ARBA00022692"/>
    </source>
</evidence>
<keyword evidence="7" id="KW-0732">Signal</keyword>
<proteinExistence type="inferred from homology"/>
<evidence type="ECO:0000256" key="12">
    <source>
        <dbReference type="ARBA" id="ARBA00023170"/>
    </source>
</evidence>
<feature type="domain" description="TonB-dependent receptor plug" evidence="18">
    <location>
        <begin position="61"/>
        <end position="162"/>
    </location>
</feature>
<dbReference type="Proteomes" id="UP001180536">
    <property type="component" value="Unassembled WGS sequence"/>
</dbReference>
<keyword evidence="6 14" id="KW-0812">Transmembrane</keyword>
<dbReference type="InterPro" id="IPR037066">
    <property type="entry name" value="Plug_dom_sf"/>
</dbReference>
<dbReference type="InterPro" id="IPR039426">
    <property type="entry name" value="TonB-dep_rcpt-like"/>
</dbReference>
<dbReference type="Pfam" id="PF07715">
    <property type="entry name" value="Plug"/>
    <property type="match status" value="1"/>
</dbReference>
<evidence type="ECO:0000259" key="17">
    <source>
        <dbReference type="Pfam" id="PF00593"/>
    </source>
</evidence>
<gene>
    <name evidence="19" type="ORF">J2X16_003861</name>
</gene>
<dbReference type="PANTHER" id="PTHR32552">
    <property type="entry name" value="FERRICHROME IRON RECEPTOR-RELATED"/>
    <property type="match status" value="1"/>
</dbReference>
<keyword evidence="11 14" id="KW-0472">Membrane</keyword>
<evidence type="ECO:0000256" key="4">
    <source>
        <dbReference type="ARBA" id="ARBA00022452"/>
    </source>
</evidence>
<evidence type="ECO:0000256" key="10">
    <source>
        <dbReference type="ARBA" id="ARBA00023077"/>
    </source>
</evidence>
<evidence type="ECO:0000256" key="3">
    <source>
        <dbReference type="ARBA" id="ARBA00022448"/>
    </source>
</evidence>
<evidence type="ECO:0000259" key="18">
    <source>
        <dbReference type="Pfam" id="PF07715"/>
    </source>
</evidence>
<organism evidence="19 20">
    <name type="scientific">Pelomonas aquatica</name>
    <dbReference type="NCBI Taxonomy" id="431058"/>
    <lineage>
        <taxon>Bacteria</taxon>
        <taxon>Pseudomonadati</taxon>
        <taxon>Pseudomonadota</taxon>
        <taxon>Betaproteobacteria</taxon>
        <taxon>Burkholderiales</taxon>
        <taxon>Sphaerotilaceae</taxon>
        <taxon>Roseateles</taxon>
    </lineage>
</organism>
<feature type="domain" description="TonB-dependent receptor-like beta-barrel" evidence="17">
    <location>
        <begin position="284"/>
        <end position="735"/>
    </location>
</feature>
<feature type="region of interest" description="Disordered" evidence="16">
    <location>
        <begin position="394"/>
        <end position="413"/>
    </location>
</feature>
<keyword evidence="12 19" id="KW-0675">Receptor</keyword>
<evidence type="ECO:0000313" key="19">
    <source>
        <dbReference type="EMBL" id="MDR7298498.1"/>
    </source>
</evidence>
<keyword evidence="20" id="KW-1185">Reference proteome</keyword>
<keyword evidence="3 14" id="KW-0813">Transport</keyword>
<evidence type="ECO:0000256" key="16">
    <source>
        <dbReference type="SAM" id="MobiDB-lite"/>
    </source>
</evidence>
<dbReference type="PANTHER" id="PTHR32552:SF68">
    <property type="entry name" value="FERRICHROME OUTER MEMBRANE TRANSPORTER_PHAGE RECEPTOR"/>
    <property type="match status" value="1"/>
</dbReference>
<evidence type="ECO:0000256" key="5">
    <source>
        <dbReference type="ARBA" id="ARBA00022496"/>
    </source>
</evidence>